<dbReference type="eggNOG" id="ENOG5031FX0">
    <property type="taxonomic scope" value="Bacteria"/>
</dbReference>
<keyword evidence="2" id="KW-0732">Signal</keyword>
<feature type="chain" id="PRO_5001711428" description="Secreted protein" evidence="2">
    <location>
        <begin position="28"/>
        <end position="110"/>
    </location>
</feature>
<evidence type="ECO:0000313" key="4">
    <source>
        <dbReference type="Proteomes" id="UP000028488"/>
    </source>
</evidence>
<name>A0A076ETI9_RHOOP</name>
<organism evidence="3 4">
    <name type="scientific">Rhodococcus opacus</name>
    <name type="common">Nocardia opaca</name>
    <dbReference type="NCBI Taxonomy" id="37919"/>
    <lineage>
        <taxon>Bacteria</taxon>
        <taxon>Bacillati</taxon>
        <taxon>Actinomycetota</taxon>
        <taxon>Actinomycetes</taxon>
        <taxon>Mycobacteriales</taxon>
        <taxon>Nocardiaceae</taxon>
        <taxon>Rhodococcus</taxon>
    </lineage>
</organism>
<dbReference type="EMBL" id="CP008947">
    <property type="protein sequence ID" value="AII09460.1"/>
    <property type="molecule type" value="Genomic_DNA"/>
</dbReference>
<dbReference type="Proteomes" id="UP000028488">
    <property type="component" value="Chromosome"/>
</dbReference>
<dbReference type="AlphaFoldDB" id="A0A076ETI9"/>
<feature type="compositionally biased region" description="Gly residues" evidence="1">
    <location>
        <begin position="100"/>
        <end position="110"/>
    </location>
</feature>
<evidence type="ECO:0000256" key="2">
    <source>
        <dbReference type="SAM" id="SignalP"/>
    </source>
</evidence>
<reference evidence="3 4" key="1">
    <citation type="submission" date="2014-07" db="EMBL/GenBank/DDBJ databases">
        <title>Genome Sequence of Rhodococcus opacus Strain R7, a Biodegrader of Mono- and Polycyclic Aromatic Hydrocarbons.</title>
        <authorList>
            <person name="Di Gennaro P."/>
            <person name="Zampolli J."/>
            <person name="Presti I."/>
            <person name="Cappelletti M."/>
            <person name="D'Ursi P."/>
            <person name="Orro A."/>
            <person name="Mezzelani A."/>
            <person name="Milanesi L."/>
        </authorList>
    </citation>
    <scope>NUCLEOTIDE SEQUENCE [LARGE SCALE GENOMIC DNA]</scope>
    <source>
        <strain evidence="3 4">R7</strain>
    </source>
</reference>
<accession>A0A076ETI9</accession>
<feature type="signal peptide" evidence="2">
    <location>
        <begin position="1"/>
        <end position="27"/>
    </location>
</feature>
<evidence type="ECO:0008006" key="5">
    <source>
        <dbReference type="Google" id="ProtNLM"/>
    </source>
</evidence>
<evidence type="ECO:0000256" key="1">
    <source>
        <dbReference type="SAM" id="MobiDB-lite"/>
    </source>
</evidence>
<sequence>MKVGLRLAAVAVFAASIGLGTSGVAWGDALDSAVVPVRAPDTVAPLPPGVPPTGPAGCDDWAEPYENNVPAWGAEPYNQYDNWCDGPEDGLPQPATYSGDEGGGDSPNEP</sequence>
<protein>
    <recommendedName>
        <fullName evidence="5">Secreted protein</fullName>
    </recommendedName>
</protein>
<proteinExistence type="predicted"/>
<evidence type="ECO:0000313" key="3">
    <source>
        <dbReference type="EMBL" id="AII09460.1"/>
    </source>
</evidence>
<gene>
    <name evidence="3" type="ORF">EP51_34395</name>
</gene>
<feature type="region of interest" description="Disordered" evidence="1">
    <location>
        <begin position="69"/>
        <end position="110"/>
    </location>
</feature>
<dbReference type="RefSeq" id="WP_037226877.1">
    <property type="nucleotide sequence ID" value="NZ_CP008947.1"/>
</dbReference>